<dbReference type="EMBL" id="KY549443">
    <property type="protein sequence ID" value="APZ82113.1"/>
    <property type="molecule type" value="Genomic_DNA"/>
</dbReference>
<organism evidence="1 2">
    <name type="scientific">Enterococcus phage EFP01</name>
    <dbReference type="NCBI Taxonomy" id="1926594"/>
    <lineage>
        <taxon>Viruses</taxon>
        <taxon>Duplodnaviria</taxon>
        <taxon>Heunggongvirae</taxon>
        <taxon>Uroviricota</taxon>
        <taxon>Caudoviricetes</taxon>
        <taxon>Herelleviridae</taxon>
        <taxon>Brockvirinae</taxon>
        <taxon>Schiekvirus</taxon>
        <taxon>Schiekvirus EFP01</taxon>
    </lineage>
</organism>
<protein>
    <submittedName>
        <fullName evidence="1">Uncharacterized protein</fullName>
    </submittedName>
</protein>
<sequence>MSKKAKVKNYLRKNVDFTGFKAEVQNSWLASRPISELKYNGVTNKYFYEKSKKAVKLAGYKYPESDRTWLTVNDVIAELIAETF</sequence>
<accession>A0A288TXY9</accession>
<name>A0A288TXY9_9CAUD</name>
<gene>
    <name evidence="1" type="ORF">EFP01_186</name>
</gene>
<dbReference type="Proteomes" id="UP000224269">
    <property type="component" value="Segment"/>
</dbReference>
<reference evidence="2" key="1">
    <citation type="submission" date="2016-12" db="EMBL/GenBank/DDBJ databases">
        <authorList>
            <person name="Lee J.-H."/>
            <person name="Kim Y.-T."/>
            <person name="Kim J.-H."/>
            <person name="Ryu S.-R."/>
        </authorList>
    </citation>
    <scope>NUCLEOTIDE SEQUENCE [LARGE SCALE GENOMIC DNA]</scope>
</reference>
<proteinExistence type="predicted"/>
<evidence type="ECO:0000313" key="1">
    <source>
        <dbReference type="EMBL" id="APZ82113.1"/>
    </source>
</evidence>
<keyword evidence="2" id="KW-1185">Reference proteome</keyword>
<evidence type="ECO:0000313" key="2">
    <source>
        <dbReference type="Proteomes" id="UP000224269"/>
    </source>
</evidence>